<dbReference type="EMBL" id="BOOA01000044">
    <property type="protein sequence ID" value="GIH26729.1"/>
    <property type="molecule type" value="Genomic_DNA"/>
</dbReference>
<dbReference type="InterPro" id="IPR006439">
    <property type="entry name" value="HAD-SF_hydro_IA"/>
</dbReference>
<evidence type="ECO:0000256" key="2">
    <source>
        <dbReference type="ARBA" id="ARBA00022801"/>
    </source>
</evidence>
<keyword evidence="2 4" id="KW-0378">Hydrolase</keyword>
<dbReference type="Gene3D" id="3.40.50.1000">
    <property type="entry name" value="HAD superfamily/HAD-like"/>
    <property type="match status" value="1"/>
</dbReference>
<dbReference type="PANTHER" id="PTHR46470:SF4">
    <property type="entry name" value="5-AMINO-6-(5-PHOSPHO-D-RIBITYLAMINO)URACIL PHOSPHATASE YIGB"/>
    <property type="match status" value="1"/>
</dbReference>
<evidence type="ECO:0000313" key="4">
    <source>
        <dbReference type="EMBL" id="GIH26729.1"/>
    </source>
</evidence>
<dbReference type="GO" id="GO:0016787">
    <property type="term" value="F:hydrolase activity"/>
    <property type="evidence" value="ECO:0007669"/>
    <property type="project" value="UniProtKB-KW"/>
</dbReference>
<accession>A0A919QCL1</accession>
<protein>
    <submittedName>
        <fullName evidence="4">Hydrolase</fullName>
    </submittedName>
</protein>
<dbReference type="InterPro" id="IPR023214">
    <property type="entry name" value="HAD_sf"/>
</dbReference>
<dbReference type="GO" id="GO:0044281">
    <property type="term" value="P:small molecule metabolic process"/>
    <property type="evidence" value="ECO:0007669"/>
    <property type="project" value="UniProtKB-ARBA"/>
</dbReference>
<dbReference type="AlphaFoldDB" id="A0A919QCL1"/>
<reference evidence="4" key="1">
    <citation type="submission" date="2021-01" db="EMBL/GenBank/DDBJ databases">
        <title>Whole genome shotgun sequence of Acrocarpospora phusangensis NBRC 108782.</title>
        <authorList>
            <person name="Komaki H."/>
            <person name="Tamura T."/>
        </authorList>
    </citation>
    <scope>NUCLEOTIDE SEQUENCE</scope>
    <source>
        <strain evidence="4">NBRC 108782</strain>
    </source>
</reference>
<comment type="caution">
    <text evidence="4">The sequence shown here is derived from an EMBL/GenBank/DDBJ whole genome shotgun (WGS) entry which is preliminary data.</text>
</comment>
<proteinExistence type="predicted"/>
<dbReference type="RefSeq" id="WP_204043398.1">
    <property type="nucleotide sequence ID" value="NZ_BOOA01000044.1"/>
</dbReference>
<dbReference type="Gene3D" id="1.20.120.1600">
    <property type="match status" value="1"/>
</dbReference>
<dbReference type="PRINTS" id="PR00413">
    <property type="entry name" value="HADHALOGNASE"/>
</dbReference>
<sequence length="245" mass="26083">MIRAILFDLDETLFDHRAAVAAAVTSWTAARSPCHPLLAEGPALWLRLEDKHLPAWHAGECSFGEQRRRRLRDYCHHLGLPVPGDLDEAYGQFLTRYEAAWQAFPDAAGVVEALTGTGLTLGVLTNGQPVQQEAKLRRLGLLDRLDPVLTPDSLGGHFKPSPRCYLAAAAKLGLAPGEIALVGDNLEFDAIGPTRVGMHGIWLDRYGTAAPPPGVPAVRTLAGLPALLPSLGAGVLTGSAAARRG</sequence>
<evidence type="ECO:0000313" key="5">
    <source>
        <dbReference type="Proteomes" id="UP000640052"/>
    </source>
</evidence>
<dbReference type="InterPro" id="IPR051400">
    <property type="entry name" value="HAD-like_hydrolase"/>
</dbReference>
<comment type="cofactor">
    <cofactor evidence="1">
        <name>Mg(2+)</name>
        <dbReference type="ChEBI" id="CHEBI:18420"/>
    </cofactor>
</comment>
<dbReference type="InterPro" id="IPR036412">
    <property type="entry name" value="HAD-like_sf"/>
</dbReference>
<gene>
    <name evidence="4" type="ORF">Aph01nite_50390</name>
</gene>
<dbReference type="Pfam" id="PF00702">
    <property type="entry name" value="Hydrolase"/>
    <property type="match status" value="1"/>
</dbReference>
<dbReference type="PANTHER" id="PTHR46470">
    <property type="entry name" value="N-ACYLNEURAMINATE-9-PHOSPHATASE"/>
    <property type="match status" value="1"/>
</dbReference>
<evidence type="ECO:0000256" key="3">
    <source>
        <dbReference type="ARBA" id="ARBA00022842"/>
    </source>
</evidence>
<name>A0A919QCL1_9ACTN</name>
<dbReference type="SFLD" id="SFLDS00003">
    <property type="entry name" value="Haloacid_Dehalogenase"/>
    <property type="match status" value="1"/>
</dbReference>
<keyword evidence="5" id="KW-1185">Reference proteome</keyword>
<dbReference type="Proteomes" id="UP000640052">
    <property type="component" value="Unassembled WGS sequence"/>
</dbReference>
<organism evidence="4 5">
    <name type="scientific">Acrocarpospora phusangensis</name>
    <dbReference type="NCBI Taxonomy" id="1070424"/>
    <lineage>
        <taxon>Bacteria</taxon>
        <taxon>Bacillati</taxon>
        <taxon>Actinomycetota</taxon>
        <taxon>Actinomycetes</taxon>
        <taxon>Streptosporangiales</taxon>
        <taxon>Streptosporangiaceae</taxon>
        <taxon>Acrocarpospora</taxon>
    </lineage>
</organism>
<dbReference type="SUPFAM" id="SSF56784">
    <property type="entry name" value="HAD-like"/>
    <property type="match status" value="1"/>
</dbReference>
<keyword evidence="3" id="KW-0460">Magnesium</keyword>
<evidence type="ECO:0000256" key="1">
    <source>
        <dbReference type="ARBA" id="ARBA00001946"/>
    </source>
</evidence>
<dbReference type="SFLD" id="SFLDG01129">
    <property type="entry name" value="C1.5:_HAD__Beta-PGM__Phosphata"/>
    <property type="match status" value="1"/>
</dbReference>